<evidence type="ECO:0000256" key="6">
    <source>
        <dbReference type="ARBA" id="ARBA00022490"/>
    </source>
</evidence>
<protein>
    <recommendedName>
        <fullName evidence="14">Coproporphyrinogen-III oxidase</fullName>
        <ecNumber evidence="14">1.3.98.3</ecNumber>
    </recommendedName>
</protein>
<dbReference type="InterPro" id="IPR058240">
    <property type="entry name" value="rSAM_sf"/>
</dbReference>
<keyword evidence="5 14" id="KW-0004">4Fe-4S</keyword>
<dbReference type="InterPro" id="IPR034505">
    <property type="entry name" value="Coproporphyrinogen-III_oxidase"/>
</dbReference>
<keyword evidence="11 14" id="KW-0411">Iron-sulfur</keyword>
<gene>
    <name evidence="16" type="primary">hemN</name>
    <name evidence="16" type="ORF">AB5I84_07365</name>
</gene>
<name>A0ABV4AJW1_9GAMM</name>
<dbReference type="EC" id="1.3.98.3" evidence="14"/>
<reference evidence="16 17" key="1">
    <citation type="submission" date="2024-07" db="EMBL/GenBank/DDBJ databases">
        <authorList>
            <person name="Ren Q."/>
        </authorList>
    </citation>
    <scope>NUCLEOTIDE SEQUENCE [LARGE SCALE GENOMIC DNA]</scope>
    <source>
        <strain evidence="16 17">REN37</strain>
    </source>
</reference>
<comment type="subcellular location">
    <subcellularLocation>
        <location evidence="1 14">Cytoplasm</location>
    </subcellularLocation>
</comment>
<dbReference type="RefSeq" id="WP_369455210.1">
    <property type="nucleotide sequence ID" value="NZ_JBGCUO010000001.1"/>
</dbReference>
<dbReference type="InterPro" id="IPR010723">
    <property type="entry name" value="HemN_C"/>
</dbReference>
<comment type="cofactor">
    <cofactor evidence="14">
        <name>[4Fe-4S] cluster</name>
        <dbReference type="ChEBI" id="CHEBI:49883"/>
    </cofactor>
    <text evidence="14">Binds 1 [4Fe-4S] cluster. The cluster is coordinated with 3 cysteines and an exchangeable S-adenosyl-L-methionine.</text>
</comment>
<evidence type="ECO:0000256" key="8">
    <source>
        <dbReference type="ARBA" id="ARBA00022723"/>
    </source>
</evidence>
<evidence type="ECO:0000256" key="14">
    <source>
        <dbReference type="PIRNR" id="PIRNR000167"/>
    </source>
</evidence>
<keyword evidence="12 14" id="KW-0627">Porphyrin biosynthesis</keyword>
<evidence type="ECO:0000256" key="2">
    <source>
        <dbReference type="ARBA" id="ARBA00004785"/>
    </source>
</evidence>
<evidence type="ECO:0000313" key="16">
    <source>
        <dbReference type="EMBL" id="MEY1661965.1"/>
    </source>
</evidence>
<dbReference type="SMART" id="SM00729">
    <property type="entry name" value="Elp3"/>
    <property type="match status" value="1"/>
</dbReference>
<dbReference type="Pfam" id="PF04055">
    <property type="entry name" value="Radical_SAM"/>
    <property type="match status" value="1"/>
</dbReference>
<dbReference type="SFLD" id="SFLDG01065">
    <property type="entry name" value="anaerobic_coproporphyrinogen-I"/>
    <property type="match status" value="1"/>
</dbReference>
<evidence type="ECO:0000256" key="5">
    <source>
        <dbReference type="ARBA" id="ARBA00022485"/>
    </source>
</evidence>
<dbReference type="Proteomes" id="UP001562065">
    <property type="component" value="Unassembled WGS sequence"/>
</dbReference>
<evidence type="ECO:0000259" key="15">
    <source>
        <dbReference type="PROSITE" id="PS51918"/>
    </source>
</evidence>
<evidence type="ECO:0000256" key="12">
    <source>
        <dbReference type="ARBA" id="ARBA00023244"/>
    </source>
</evidence>
<dbReference type="Pfam" id="PF06969">
    <property type="entry name" value="HemN_C"/>
    <property type="match status" value="1"/>
</dbReference>
<proteinExistence type="inferred from homology"/>
<dbReference type="Gene3D" id="3.30.750.200">
    <property type="match status" value="1"/>
</dbReference>
<dbReference type="SFLD" id="SFLDS00029">
    <property type="entry name" value="Radical_SAM"/>
    <property type="match status" value="1"/>
</dbReference>
<dbReference type="InterPro" id="IPR007197">
    <property type="entry name" value="rSAM"/>
</dbReference>
<evidence type="ECO:0000256" key="7">
    <source>
        <dbReference type="ARBA" id="ARBA00022691"/>
    </source>
</evidence>
<dbReference type="PROSITE" id="PS51918">
    <property type="entry name" value="RADICAL_SAM"/>
    <property type="match status" value="1"/>
</dbReference>
<keyword evidence="7 14" id="KW-0949">S-adenosyl-L-methionine</keyword>
<keyword evidence="9 14" id="KW-0560">Oxidoreductase</keyword>
<dbReference type="GO" id="GO:0051989">
    <property type="term" value="F:coproporphyrinogen dehydrogenase activity"/>
    <property type="evidence" value="ECO:0007669"/>
    <property type="project" value="UniProtKB-EC"/>
</dbReference>
<evidence type="ECO:0000256" key="3">
    <source>
        <dbReference type="ARBA" id="ARBA00005493"/>
    </source>
</evidence>
<evidence type="ECO:0000256" key="10">
    <source>
        <dbReference type="ARBA" id="ARBA00023004"/>
    </source>
</evidence>
<keyword evidence="17" id="KW-1185">Reference proteome</keyword>
<comment type="pathway">
    <text evidence="2 14">Porphyrin-containing compound metabolism; protoporphyrin-IX biosynthesis; protoporphyrinogen-IX from coproporphyrinogen-III (AdoMet route): step 1/1.</text>
</comment>
<sequence>MSCWNPDIIKRYGGHGPRYTSYPAASSFHEEITDQDYRDALADGNNAKRALSLYMHIPFCEHVCYYCACNRIVTGDKRIAEPYLETLLKEMTLKSALIDSQRPVVQMHWGGGTPTFFDDAQLTRLMHQTGRLFHLLDQDRGDYGIEVDPRTVTSSRLSLLRGLGFNRLSFGVQDLDPRVQQAVNRVQPFETILALFRSARDFGFRSINADLIYGLPWQSETSLARTLEQLGALDPDRISLYNYAHLPSRFKVQRQIDETTLPSPSEKLRMLTRAGSMLEEMGYQLIGMDHFAKPDDALAQAQRDGTLCRNFQGYSLHGDADLVGFGVSSISQLGTLYAQNARQIDDWQMSLNQARFPVRQGYRLDQDDELRRDLIMTLLCGMQLDLEQFGQHWQIDAANYFRAELDSLRPLLADGLVTFDGRLLQITEMGRLAARAVAMVFDRYQTPQTATRFSRII</sequence>
<keyword evidence="6 14" id="KW-0963">Cytoplasm</keyword>
<comment type="caution">
    <text evidence="16">The sequence shown here is derived from an EMBL/GenBank/DDBJ whole genome shotgun (WGS) entry which is preliminary data.</text>
</comment>
<organism evidence="16 17">
    <name type="scientific">Isoalcanivorax beigongshangi</name>
    <dbReference type="NCBI Taxonomy" id="3238810"/>
    <lineage>
        <taxon>Bacteria</taxon>
        <taxon>Pseudomonadati</taxon>
        <taxon>Pseudomonadota</taxon>
        <taxon>Gammaproteobacteria</taxon>
        <taxon>Oceanospirillales</taxon>
        <taxon>Alcanivoracaceae</taxon>
        <taxon>Isoalcanivorax</taxon>
    </lineage>
</organism>
<feature type="domain" description="Radical SAM core" evidence="15">
    <location>
        <begin position="45"/>
        <end position="284"/>
    </location>
</feature>
<dbReference type="CDD" id="cd01335">
    <property type="entry name" value="Radical_SAM"/>
    <property type="match status" value="1"/>
</dbReference>
<evidence type="ECO:0000256" key="9">
    <source>
        <dbReference type="ARBA" id="ARBA00023002"/>
    </source>
</evidence>
<dbReference type="EMBL" id="JBGCUO010000001">
    <property type="protein sequence ID" value="MEY1661965.1"/>
    <property type="molecule type" value="Genomic_DNA"/>
</dbReference>
<dbReference type="PIRSF" id="PIRSF000167">
    <property type="entry name" value="HemN"/>
    <property type="match status" value="1"/>
</dbReference>
<evidence type="ECO:0000256" key="11">
    <source>
        <dbReference type="ARBA" id="ARBA00023014"/>
    </source>
</evidence>
<dbReference type="PANTHER" id="PTHR13932">
    <property type="entry name" value="COPROPORPHYRINIGEN III OXIDASE"/>
    <property type="match status" value="1"/>
</dbReference>
<dbReference type="InterPro" id="IPR006638">
    <property type="entry name" value="Elp3/MiaA/NifB-like_rSAM"/>
</dbReference>
<comment type="catalytic activity">
    <reaction evidence="13 14">
        <text>coproporphyrinogen III + 2 S-adenosyl-L-methionine = protoporphyrinogen IX + 2 5'-deoxyadenosine + 2 L-methionine + 2 CO2</text>
        <dbReference type="Rhea" id="RHEA:15425"/>
        <dbReference type="ChEBI" id="CHEBI:16526"/>
        <dbReference type="ChEBI" id="CHEBI:17319"/>
        <dbReference type="ChEBI" id="CHEBI:57307"/>
        <dbReference type="ChEBI" id="CHEBI:57309"/>
        <dbReference type="ChEBI" id="CHEBI:57844"/>
        <dbReference type="ChEBI" id="CHEBI:59789"/>
        <dbReference type="EC" id="1.3.98.3"/>
    </reaction>
</comment>
<dbReference type="SUPFAM" id="SSF102114">
    <property type="entry name" value="Radical SAM enzymes"/>
    <property type="match status" value="1"/>
</dbReference>
<evidence type="ECO:0000313" key="17">
    <source>
        <dbReference type="Proteomes" id="UP001562065"/>
    </source>
</evidence>
<comment type="similarity">
    <text evidence="3 14">Belongs to the anaerobic coproporphyrinogen-III oxidase family.</text>
</comment>
<keyword evidence="8 14" id="KW-0479">Metal-binding</keyword>
<dbReference type="Gene3D" id="1.10.10.920">
    <property type="match status" value="1"/>
</dbReference>
<accession>A0ABV4AJW1</accession>
<dbReference type="PANTHER" id="PTHR13932:SF6">
    <property type="entry name" value="OXYGEN-INDEPENDENT COPROPORPHYRINOGEN III OXIDASE"/>
    <property type="match status" value="1"/>
</dbReference>
<keyword evidence="10 14" id="KW-0408">Iron</keyword>
<evidence type="ECO:0000256" key="4">
    <source>
        <dbReference type="ARBA" id="ARBA00011245"/>
    </source>
</evidence>
<evidence type="ECO:0000256" key="13">
    <source>
        <dbReference type="ARBA" id="ARBA00048321"/>
    </source>
</evidence>
<dbReference type="NCBIfam" id="TIGR00538">
    <property type="entry name" value="hemN"/>
    <property type="match status" value="1"/>
</dbReference>
<comment type="subunit">
    <text evidence="4">Monomer.</text>
</comment>
<evidence type="ECO:0000256" key="1">
    <source>
        <dbReference type="ARBA" id="ARBA00004496"/>
    </source>
</evidence>
<dbReference type="InterPro" id="IPR004558">
    <property type="entry name" value="Coprogen_oxidase_HemN"/>
</dbReference>